<reference evidence="1" key="3">
    <citation type="submission" date="2018-07" db="EMBL/GenBank/DDBJ databases">
        <title>WGS assembly of Glycine max.</title>
        <authorList>
            <person name="Schmutz J."/>
            <person name="Cannon S."/>
            <person name="Schlueter J."/>
            <person name="Ma J."/>
            <person name="Mitros T."/>
            <person name="Nelson W."/>
            <person name="Hyten D."/>
            <person name="Song Q."/>
            <person name="Thelen J."/>
            <person name="Cheng J."/>
            <person name="Xu D."/>
            <person name="Hellsten U."/>
            <person name="May G."/>
            <person name="Yu Y."/>
            <person name="Sakurai T."/>
            <person name="Umezawa T."/>
            <person name="Bhattacharyya M."/>
            <person name="Sandhu D."/>
            <person name="Valliyodan B."/>
            <person name="Lindquist E."/>
            <person name="Peto M."/>
            <person name="Grant D."/>
            <person name="Shu S."/>
            <person name="Goodstein D."/>
            <person name="Barry K."/>
            <person name="Futrell-Griggs M."/>
            <person name="Abernathy B."/>
            <person name="Du J."/>
            <person name="Tian Z."/>
            <person name="Zhu L."/>
            <person name="Gill N."/>
            <person name="Joshi T."/>
            <person name="Libault M."/>
            <person name="Sethuraman A."/>
            <person name="Zhang X."/>
            <person name="Shinozaki K."/>
            <person name="Nguyen H."/>
            <person name="Wing R."/>
            <person name="Cregan P."/>
            <person name="Specht J."/>
            <person name="Grimwood J."/>
            <person name="Rokhsar D."/>
            <person name="Stacey G."/>
            <person name="Shoemaker R."/>
            <person name="Jackson S."/>
        </authorList>
    </citation>
    <scope>NUCLEOTIDE SEQUENCE</scope>
    <source>
        <tissue evidence="1">Callus</tissue>
    </source>
</reference>
<keyword evidence="3" id="KW-1185">Reference proteome</keyword>
<dbReference type="AlphaFoldDB" id="A0A0R0KYD9"/>
<dbReference type="InParanoid" id="A0A0R0KYD9"/>
<organism evidence="1">
    <name type="scientific">Glycine max</name>
    <name type="common">Soybean</name>
    <name type="synonym">Glycine hispida</name>
    <dbReference type="NCBI Taxonomy" id="3847"/>
    <lineage>
        <taxon>Eukaryota</taxon>
        <taxon>Viridiplantae</taxon>
        <taxon>Streptophyta</taxon>
        <taxon>Embryophyta</taxon>
        <taxon>Tracheophyta</taxon>
        <taxon>Spermatophyta</taxon>
        <taxon>Magnoliopsida</taxon>
        <taxon>eudicotyledons</taxon>
        <taxon>Gunneridae</taxon>
        <taxon>Pentapetalae</taxon>
        <taxon>rosids</taxon>
        <taxon>fabids</taxon>
        <taxon>Fabales</taxon>
        <taxon>Fabaceae</taxon>
        <taxon>Papilionoideae</taxon>
        <taxon>50 kb inversion clade</taxon>
        <taxon>NPAAA clade</taxon>
        <taxon>indigoferoid/millettioid clade</taxon>
        <taxon>Phaseoleae</taxon>
        <taxon>Glycine</taxon>
        <taxon>Glycine subgen. Soja</taxon>
    </lineage>
</organism>
<evidence type="ECO:0000313" key="2">
    <source>
        <dbReference type="EnsemblPlants" id="KRH71936"/>
    </source>
</evidence>
<gene>
    <name evidence="1" type="ORF">GLYMA_02G179400</name>
</gene>
<reference evidence="2" key="2">
    <citation type="submission" date="2018-02" db="UniProtKB">
        <authorList>
            <consortium name="EnsemblPlants"/>
        </authorList>
    </citation>
    <scope>IDENTIFICATION</scope>
    <source>
        <strain evidence="2">Williams 82</strain>
    </source>
</reference>
<dbReference type="EnsemblPlants" id="KRH71936">
    <property type="protein sequence ID" value="KRH71936"/>
    <property type="gene ID" value="GLYMA_02G179400"/>
</dbReference>
<protein>
    <submittedName>
        <fullName evidence="1 2">Uncharacterized protein</fullName>
    </submittedName>
</protein>
<evidence type="ECO:0000313" key="1">
    <source>
        <dbReference type="EMBL" id="KRH71936.1"/>
    </source>
</evidence>
<dbReference type="Proteomes" id="UP000008827">
    <property type="component" value="Chromosome 2"/>
</dbReference>
<dbReference type="EMBL" id="CM000835">
    <property type="protein sequence ID" value="KRH71936.1"/>
    <property type="molecule type" value="Genomic_DNA"/>
</dbReference>
<dbReference type="Gramene" id="KRH71936">
    <property type="protein sequence ID" value="KRH71936"/>
    <property type="gene ID" value="GLYMA_02G179400"/>
</dbReference>
<proteinExistence type="predicted"/>
<dbReference type="SMR" id="A0A0R0KYD9"/>
<name>A0A0R0KYD9_SOYBN</name>
<accession>A0A0R0KYD9</accession>
<reference evidence="1 2" key="1">
    <citation type="journal article" date="2010" name="Nature">
        <title>Genome sequence of the palaeopolyploid soybean.</title>
        <authorList>
            <person name="Schmutz J."/>
            <person name="Cannon S.B."/>
            <person name="Schlueter J."/>
            <person name="Ma J."/>
            <person name="Mitros T."/>
            <person name="Nelson W."/>
            <person name="Hyten D.L."/>
            <person name="Song Q."/>
            <person name="Thelen J.J."/>
            <person name="Cheng J."/>
            <person name="Xu D."/>
            <person name="Hellsten U."/>
            <person name="May G.D."/>
            <person name="Yu Y."/>
            <person name="Sakurai T."/>
            <person name="Umezawa T."/>
            <person name="Bhattacharyya M.K."/>
            <person name="Sandhu D."/>
            <person name="Valliyodan B."/>
            <person name="Lindquist E."/>
            <person name="Peto M."/>
            <person name="Grant D."/>
            <person name="Shu S."/>
            <person name="Goodstein D."/>
            <person name="Barry K."/>
            <person name="Futrell-Griggs M."/>
            <person name="Abernathy B."/>
            <person name="Du J."/>
            <person name="Tian Z."/>
            <person name="Zhu L."/>
            <person name="Gill N."/>
            <person name="Joshi T."/>
            <person name="Libault M."/>
            <person name="Sethuraman A."/>
            <person name="Zhang X.-C."/>
            <person name="Shinozaki K."/>
            <person name="Nguyen H.T."/>
            <person name="Wing R.A."/>
            <person name="Cregan P."/>
            <person name="Specht J."/>
            <person name="Grimwood J."/>
            <person name="Rokhsar D."/>
            <person name="Stacey G."/>
            <person name="Shoemaker R.C."/>
            <person name="Jackson S.A."/>
        </authorList>
    </citation>
    <scope>NUCLEOTIDE SEQUENCE</scope>
    <source>
        <strain evidence="2">cv. Williams 82</strain>
        <tissue evidence="1">Callus</tissue>
    </source>
</reference>
<evidence type="ECO:0000313" key="3">
    <source>
        <dbReference type="Proteomes" id="UP000008827"/>
    </source>
</evidence>
<sequence length="108" mass="12610">MDEDIREVLRETTLIHGLNRQQWAKAIKWLADDPKSLATVKVLPIHRKTLCFNTTCRMKLDYSEQGIGRNCILTKQEKKFIILKLFDYVVCFGSSNLQNNSGIIKYYK</sequence>